<keyword evidence="7 8" id="KW-0066">ATP synthesis</keyword>
<evidence type="ECO:0000256" key="7">
    <source>
        <dbReference type="ARBA" id="ARBA00023310"/>
    </source>
</evidence>
<dbReference type="GO" id="GO:0045259">
    <property type="term" value="C:proton-transporting ATP synthase complex"/>
    <property type="evidence" value="ECO:0007669"/>
    <property type="project" value="UniProtKB-KW"/>
</dbReference>
<name>A0A6M0RU52_9CYAN</name>
<dbReference type="RefSeq" id="WP_163702596.1">
    <property type="nucleotide sequence ID" value="NZ_QXHD01000004.1"/>
</dbReference>
<dbReference type="PANTHER" id="PTHR11910">
    <property type="entry name" value="ATP SYNTHASE DELTA CHAIN"/>
    <property type="match status" value="1"/>
</dbReference>
<evidence type="ECO:0000256" key="1">
    <source>
        <dbReference type="ARBA" id="ARBA00004370"/>
    </source>
</evidence>
<dbReference type="SUPFAM" id="SSF47928">
    <property type="entry name" value="N-terminal domain of the delta subunit of the F1F0-ATP synthase"/>
    <property type="match status" value="1"/>
</dbReference>
<sequence length="187" mass="20491">MKDSVVIEGLVAPYAQALLSVAQDGDLVDRFSQDSYALTELLSASSELSQLLENPIINPDIKKNVLRQVASEQLHPTMLNFVMLLVDRGRIAFLGRICERYQELVREINQTVLAEATSAIELSDSQKDSIRQKVIAMTGARSVELKTALDPELLGGVIIKVGSQVIDASLRGQLRRISIQLSSASSR</sequence>
<dbReference type="Gene3D" id="1.10.520.20">
    <property type="entry name" value="N-terminal domain of the delta subunit of the F1F0-ATP synthase"/>
    <property type="match status" value="1"/>
</dbReference>
<keyword evidence="6 8" id="KW-0139">CF(1)</keyword>
<dbReference type="PROSITE" id="PS00389">
    <property type="entry name" value="ATPASE_DELTA"/>
    <property type="match status" value="1"/>
</dbReference>
<dbReference type="PRINTS" id="PR00125">
    <property type="entry name" value="ATPASEDELTA"/>
</dbReference>
<evidence type="ECO:0000313" key="9">
    <source>
        <dbReference type="EMBL" id="NEZ59754.1"/>
    </source>
</evidence>
<evidence type="ECO:0000256" key="5">
    <source>
        <dbReference type="ARBA" id="ARBA00023136"/>
    </source>
</evidence>
<protein>
    <recommendedName>
        <fullName evidence="8">ATP synthase subunit delta</fullName>
    </recommendedName>
    <alternativeName>
        <fullName evidence="8">ATP synthase F(1) sector subunit delta</fullName>
    </alternativeName>
    <alternativeName>
        <fullName evidence="8">F-type ATPase subunit delta</fullName>
        <shortName evidence="8">F-ATPase subunit delta</shortName>
    </alternativeName>
</protein>
<keyword evidence="5 8" id="KW-0472">Membrane</keyword>
<dbReference type="AlphaFoldDB" id="A0A6M0RU52"/>
<reference evidence="9 10" key="1">
    <citation type="journal article" date="2020" name="Microb. Ecol.">
        <title>Ecogenomics of the Marine Benthic Filamentous Cyanobacterium Adonisia.</title>
        <authorList>
            <person name="Walter J.M."/>
            <person name="Coutinho F.H."/>
            <person name="Leomil L."/>
            <person name="Hargreaves P.I."/>
            <person name="Campeao M.E."/>
            <person name="Vieira V.V."/>
            <person name="Silva B.S."/>
            <person name="Fistarol G.O."/>
            <person name="Salomon P.S."/>
            <person name="Sawabe T."/>
            <person name="Mino S."/>
            <person name="Hosokawa M."/>
            <person name="Miyashita H."/>
            <person name="Maruyama F."/>
            <person name="van Verk M.C."/>
            <person name="Dutilh B.E."/>
            <person name="Thompson C.C."/>
            <person name="Thompson F.L."/>
        </authorList>
    </citation>
    <scope>NUCLEOTIDE SEQUENCE [LARGE SCALE GENOMIC DNA]</scope>
    <source>
        <strain evidence="9 10">CCMR0081</strain>
    </source>
</reference>
<dbReference type="GO" id="GO:0046933">
    <property type="term" value="F:proton-transporting ATP synthase activity, rotational mechanism"/>
    <property type="evidence" value="ECO:0007669"/>
    <property type="project" value="UniProtKB-UniRule"/>
</dbReference>
<comment type="function">
    <text evidence="8">F(1)F(0) ATP synthase produces ATP from ADP in the presence of a proton or sodium gradient. F-type ATPases consist of two structural domains, F(1) containing the extramembraneous catalytic core and F(0) containing the membrane proton channel, linked together by a central stalk and a peripheral stalk. During catalysis, ATP synthesis in the catalytic domain of F(1) is coupled via a rotary mechanism of the central stalk subunits to proton translocation.</text>
</comment>
<dbReference type="EMBL" id="QXHD01000004">
    <property type="protein sequence ID" value="NEZ59754.1"/>
    <property type="molecule type" value="Genomic_DNA"/>
</dbReference>
<evidence type="ECO:0000256" key="8">
    <source>
        <dbReference type="HAMAP-Rule" id="MF_01416"/>
    </source>
</evidence>
<comment type="function">
    <text evidence="8">This protein is part of the stalk that links CF(0) to CF(1). It either transmits conformational changes from CF(0) to CF(1) or is implicated in proton conduction.</text>
</comment>
<dbReference type="Pfam" id="PF00213">
    <property type="entry name" value="OSCP"/>
    <property type="match status" value="1"/>
</dbReference>
<dbReference type="Proteomes" id="UP000481033">
    <property type="component" value="Unassembled WGS sequence"/>
</dbReference>
<evidence type="ECO:0000313" key="10">
    <source>
        <dbReference type="Proteomes" id="UP000481033"/>
    </source>
</evidence>
<gene>
    <name evidence="8" type="primary">atpH</name>
    <name evidence="8" type="synonym">atpD</name>
    <name evidence="9" type="ORF">DXZ20_29760</name>
</gene>
<keyword evidence="4 8" id="KW-0406">Ion transport</keyword>
<dbReference type="NCBIfam" id="TIGR01145">
    <property type="entry name" value="ATP_synt_delta"/>
    <property type="match status" value="1"/>
</dbReference>
<dbReference type="HAMAP" id="MF_01416">
    <property type="entry name" value="ATP_synth_delta_bact"/>
    <property type="match status" value="1"/>
</dbReference>
<dbReference type="InterPro" id="IPR026015">
    <property type="entry name" value="ATP_synth_OSCP/delta_N_sf"/>
</dbReference>
<comment type="caution">
    <text evidence="9">The sequence shown here is derived from an EMBL/GenBank/DDBJ whole genome shotgun (WGS) entry which is preliminary data.</text>
</comment>
<dbReference type="InterPro" id="IPR000711">
    <property type="entry name" value="ATPase_OSCP/dsu"/>
</dbReference>
<accession>A0A6M0RU52</accession>
<evidence type="ECO:0000256" key="2">
    <source>
        <dbReference type="ARBA" id="ARBA00022448"/>
    </source>
</evidence>
<dbReference type="InterPro" id="IPR020781">
    <property type="entry name" value="ATPase_OSCP/d_CS"/>
</dbReference>
<keyword evidence="2 8" id="KW-0813">Transport</keyword>
<dbReference type="GO" id="GO:0031676">
    <property type="term" value="C:plasma membrane-derived thylakoid membrane"/>
    <property type="evidence" value="ECO:0007669"/>
    <property type="project" value="UniProtKB-SubCell"/>
</dbReference>
<keyword evidence="3 8" id="KW-0375">Hydrogen ion transport</keyword>
<keyword evidence="8" id="KW-0793">Thylakoid</keyword>
<organism evidence="9 10">
    <name type="scientific">Adonisia turfae CCMR0081</name>
    <dbReference type="NCBI Taxonomy" id="2292702"/>
    <lineage>
        <taxon>Bacteria</taxon>
        <taxon>Bacillati</taxon>
        <taxon>Cyanobacteriota</taxon>
        <taxon>Adonisia</taxon>
        <taxon>Adonisia turfae</taxon>
    </lineage>
</organism>
<comment type="subcellular location">
    <subcellularLocation>
        <location evidence="8">Cellular thylakoid membrane</location>
        <topology evidence="8">Peripheral membrane protein</topology>
    </subcellularLocation>
    <subcellularLocation>
        <location evidence="1">Membrane</location>
    </subcellularLocation>
</comment>
<proteinExistence type="inferred from homology"/>
<evidence type="ECO:0000256" key="3">
    <source>
        <dbReference type="ARBA" id="ARBA00022781"/>
    </source>
</evidence>
<evidence type="ECO:0000256" key="6">
    <source>
        <dbReference type="ARBA" id="ARBA00023196"/>
    </source>
</evidence>
<evidence type="ECO:0000256" key="4">
    <source>
        <dbReference type="ARBA" id="ARBA00023065"/>
    </source>
</evidence>
<keyword evidence="10" id="KW-1185">Reference proteome</keyword>
<comment type="similarity">
    <text evidence="8">Belongs to the ATPase delta chain family.</text>
</comment>